<dbReference type="InterPro" id="IPR050708">
    <property type="entry name" value="T6SS_VgrG/RHS"/>
</dbReference>
<sequence length="515" mass="56214">MLNKLFKSLPLFTATICLIPGLASACSLSFTSPASGSTSQKASITVTGTGSGDADSGDYGSVTATVNGQVFFQYSGKFTSIVQFLQSGQASAPLSKGRNHLRVSGSVGGCSASDSMVVFYSPPLNGAEKEQGEASCKAGNPISIGGGNKYQLETILSSVIPLELHYNSIAQEWRHSFQSSFIINNDKANLLTPSGKGLIFSLNNGEWLSDSDIFYRVTDLGSGASPRWELRRPNGVIERYDQTGRLYSLVNLSGETTSLSYFKPDSIFTLFGETKVLTQHTTVIQNHLGDILLLSYGDNGHLSSAQLNNEVNHSFNFDAEGRLLSRTDNEGNTTQYHYEDTRFPNHLTGITGPDGKRFASWAYDDQGRGIMSEHAGQEHVELVFNTDGSTTVTNELGKQTTYHFTEIEGLKRPTLIEGHATANCVGSNKAYTYYPSGLLETKTDWAGNTTRYEYNDRGLITLIAEAEGSPQERITTQVWDSTKPLLLERVQGSQRTRFSYNSTNQLTDTTQDSLQ</sequence>
<protein>
    <recommendedName>
        <fullName evidence="4">Teneurin-like YD-shell domain-containing protein</fullName>
    </recommendedName>
</protein>
<evidence type="ECO:0000256" key="2">
    <source>
        <dbReference type="SAM" id="MobiDB-lite"/>
    </source>
</evidence>
<feature type="compositionally biased region" description="Polar residues" evidence="2">
    <location>
        <begin position="32"/>
        <end position="44"/>
    </location>
</feature>
<accession>A0ABS2WE32</accession>
<reference evidence="5 6" key="1">
    <citation type="submission" date="2021-02" db="EMBL/GenBank/DDBJ databases">
        <title>A novel species of genus Amphritea isolated from a fishpond in China.</title>
        <authorList>
            <person name="Lu H."/>
        </authorList>
    </citation>
    <scope>NUCLEOTIDE SEQUENCE [LARGE SCALE GENOMIC DNA]</scope>
    <source>
        <strain evidence="5 6">RP18W</strain>
    </source>
</reference>
<comment type="caution">
    <text evidence="5">The sequence shown here is derived from an EMBL/GenBank/DDBJ whole genome shotgun (WGS) entry which is preliminary data.</text>
</comment>
<feature type="region of interest" description="Disordered" evidence="2">
    <location>
        <begin position="32"/>
        <end position="54"/>
    </location>
</feature>
<evidence type="ECO:0000259" key="4">
    <source>
        <dbReference type="Pfam" id="PF25023"/>
    </source>
</evidence>
<evidence type="ECO:0000313" key="5">
    <source>
        <dbReference type="EMBL" id="MBN0989811.1"/>
    </source>
</evidence>
<keyword evidence="3" id="KW-0732">Signal</keyword>
<dbReference type="PANTHER" id="PTHR32305">
    <property type="match status" value="1"/>
</dbReference>
<name>A0ABS2WE32_9GAMM</name>
<dbReference type="Gene3D" id="2.180.10.10">
    <property type="entry name" value="RHS repeat-associated core"/>
    <property type="match status" value="1"/>
</dbReference>
<dbReference type="NCBIfam" id="TIGR01643">
    <property type="entry name" value="YD_repeat_2x"/>
    <property type="match status" value="1"/>
</dbReference>
<dbReference type="InterPro" id="IPR056823">
    <property type="entry name" value="TEN-like_YD-shell"/>
</dbReference>
<dbReference type="Gene3D" id="2.60.40.10">
    <property type="entry name" value="Immunoglobulins"/>
    <property type="match status" value="1"/>
</dbReference>
<evidence type="ECO:0000313" key="6">
    <source>
        <dbReference type="Proteomes" id="UP000760472"/>
    </source>
</evidence>
<dbReference type="Proteomes" id="UP000760472">
    <property type="component" value="Unassembled WGS sequence"/>
</dbReference>
<feature type="chain" id="PRO_5045716892" description="Teneurin-like YD-shell domain-containing protein" evidence="3">
    <location>
        <begin position="26"/>
        <end position="515"/>
    </location>
</feature>
<keyword evidence="6" id="KW-1185">Reference proteome</keyword>
<dbReference type="PROSITE" id="PS51257">
    <property type="entry name" value="PROKAR_LIPOPROTEIN"/>
    <property type="match status" value="1"/>
</dbReference>
<keyword evidence="1" id="KW-0677">Repeat</keyword>
<feature type="domain" description="Teneurin-like YD-shell" evidence="4">
    <location>
        <begin position="239"/>
        <end position="388"/>
    </location>
</feature>
<dbReference type="RefSeq" id="WP_205214481.1">
    <property type="nucleotide sequence ID" value="NZ_JAFFZP010000055.1"/>
</dbReference>
<dbReference type="PANTHER" id="PTHR32305:SF15">
    <property type="entry name" value="PROTEIN RHSA-RELATED"/>
    <property type="match status" value="1"/>
</dbReference>
<feature type="compositionally biased region" description="Low complexity" evidence="2">
    <location>
        <begin position="45"/>
        <end position="54"/>
    </location>
</feature>
<dbReference type="EMBL" id="JAFFZP010000055">
    <property type="protein sequence ID" value="MBN0989811.1"/>
    <property type="molecule type" value="Genomic_DNA"/>
</dbReference>
<proteinExistence type="predicted"/>
<evidence type="ECO:0000256" key="1">
    <source>
        <dbReference type="ARBA" id="ARBA00022737"/>
    </source>
</evidence>
<evidence type="ECO:0000256" key="3">
    <source>
        <dbReference type="SAM" id="SignalP"/>
    </source>
</evidence>
<dbReference type="Pfam" id="PF25023">
    <property type="entry name" value="TEN_YD-shell"/>
    <property type="match status" value="1"/>
</dbReference>
<gene>
    <name evidence="5" type="ORF">JW498_20820</name>
</gene>
<dbReference type="InterPro" id="IPR013783">
    <property type="entry name" value="Ig-like_fold"/>
</dbReference>
<dbReference type="InterPro" id="IPR006530">
    <property type="entry name" value="YD"/>
</dbReference>
<feature type="signal peptide" evidence="3">
    <location>
        <begin position="1"/>
        <end position="25"/>
    </location>
</feature>
<organism evidence="5 6">
    <name type="scientific">Amphritea pacifica</name>
    <dbReference type="NCBI Taxonomy" id="2811233"/>
    <lineage>
        <taxon>Bacteria</taxon>
        <taxon>Pseudomonadati</taxon>
        <taxon>Pseudomonadota</taxon>
        <taxon>Gammaproteobacteria</taxon>
        <taxon>Oceanospirillales</taxon>
        <taxon>Oceanospirillaceae</taxon>
        <taxon>Amphritea</taxon>
    </lineage>
</organism>